<dbReference type="Proteomes" id="UP000499080">
    <property type="component" value="Unassembled WGS sequence"/>
</dbReference>
<evidence type="ECO:0000313" key="2">
    <source>
        <dbReference type="EMBL" id="GBN87771.1"/>
    </source>
</evidence>
<protein>
    <recommendedName>
        <fullName evidence="1">BACK domain-containing protein</fullName>
    </recommendedName>
</protein>
<accession>A0A4Y2SIR3</accession>
<dbReference type="EMBL" id="BGPR01021959">
    <property type="protein sequence ID" value="GBN87771.1"/>
    <property type="molecule type" value="Genomic_DNA"/>
</dbReference>
<dbReference type="AlphaFoldDB" id="A0A4Y2SIR3"/>
<dbReference type="InterPro" id="IPR011705">
    <property type="entry name" value="BACK"/>
</dbReference>
<proteinExistence type="predicted"/>
<evidence type="ECO:0000259" key="1">
    <source>
        <dbReference type="Pfam" id="PF07707"/>
    </source>
</evidence>
<name>A0A4Y2SIR3_ARAVE</name>
<feature type="domain" description="BACK" evidence="1">
    <location>
        <begin position="44"/>
        <end position="81"/>
    </location>
</feature>
<gene>
    <name evidence="2" type="ORF">AVEN_261363_1</name>
</gene>
<evidence type="ECO:0000313" key="3">
    <source>
        <dbReference type="Proteomes" id="UP000499080"/>
    </source>
</evidence>
<sequence>MAEVELPPKGGDGPWPVMATRTPASVLELLQRLSFNVPECQCSTEVRDLIASDQLNVVSEEVVYKSIVTWIRHDASTRERTKMIFKNEDGIRSRDDICPEAIFSLLSVYFKLDGPAQRICA</sequence>
<reference evidence="2 3" key="1">
    <citation type="journal article" date="2019" name="Sci. Rep.">
        <title>Orb-weaving spider Araneus ventricosus genome elucidates the spidroin gene catalogue.</title>
        <authorList>
            <person name="Kono N."/>
            <person name="Nakamura H."/>
            <person name="Ohtoshi R."/>
            <person name="Moran D.A.P."/>
            <person name="Shinohara A."/>
            <person name="Yoshida Y."/>
            <person name="Fujiwara M."/>
            <person name="Mori M."/>
            <person name="Tomita M."/>
            <person name="Arakawa K."/>
        </authorList>
    </citation>
    <scope>NUCLEOTIDE SEQUENCE [LARGE SCALE GENOMIC DNA]</scope>
</reference>
<dbReference type="Pfam" id="PF07707">
    <property type="entry name" value="BACK"/>
    <property type="match status" value="1"/>
</dbReference>
<dbReference type="OrthoDB" id="45365at2759"/>
<keyword evidence="3" id="KW-1185">Reference proteome</keyword>
<dbReference type="Gene3D" id="1.25.40.420">
    <property type="match status" value="1"/>
</dbReference>
<organism evidence="2 3">
    <name type="scientific">Araneus ventricosus</name>
    <name type="common">Orbweaver spider</name>
    <name type="synonym">Epeira ventricosa</name>
    <dbReference type="NCBI Taxonomy" id="182803"/>
    <lineage>
        <taxon>Eukaryota</taxon>
        <taxon>Metazoa</taxon>
        <taxon>Ecdysozoa</taxon>
        <taxon>Arthropoda</taxon>
        <taxon>Chelicerata</taxon>
        <taxon>Arachnida</taxon>
        <taxon>Araneae</taxon>
        <taxon>Araneomorphae</taxon>
        <taxon>Entelegynae</taxon>
        <taxon>Araneoidea</taxon>
        <taxon>Araneidae</taxon>
        <taxon>Araneus</taxon>
    </lineage>
</organism>
<comment type="caution">
    <text evidence="2">The sequence shown here is derived from an EMBL/GenBank/DDBJ whole genome shotgun (WGS) entry which is preliminary data.</text>
</comment>